<keyword evidence="2" id="KW-0067">ATP-binding</keyword>
<dbReference type="GO" id="GO:0005524">
    <property type="term" value="F:ATP binding"/>
    <property type="evidence" value="ECO:0007669"/>
    <property type="project" value="UniProtKB-KW"/>
</dbReference>
<keyword evidence="5" id="KW-1185">Reference proteome</keyword>
<evidence type="ECO:0000313" key="5">
    <source>
        <dbReference type="Proteomes" id="UP000247702"/>
    </source>
</evidence>
<evidence type="ECO:0000256" key="1">
    <source>
        <dbReference type="ARBA" id="ARBA00022741"/>
    </source>
</evidence>
<feature type="domain" description="Protein kinase" evidence="3">
    <location>
        <begin position="135"/>
        <end position="401"/>
    </location>
</feature>
<evidence type="ECO:0000256" key="2">
    <source>
        <dbReference type="ARBA" id="ARBA00022840"/>
    </source>
</evidence>
<proteinExistence type="predicted"/>
<dbReference type="InterPro" id="IPR011009">
    <property type="entry name" value="Kinase-like_dom_sf"/>
</dbReference>
<evidence type="ECO:0000313" key="4">
    <source>
        <dbReference type="EMBL" id="GBB84724.1"/>
    </source>
</evidence>
<dbReference type="InterPro" id="IPR051681">
    <property type="entry name" value="Ser/Thr_Kinases-Pseudokinases"/>
</dbReference>
<name>A0A2Z6QIT7_9GLOM</name>
<dbReference type="InterPro" id="IPR000719">
    <property type="entry name" value="Prot_kinase_dom"/>
</dbReference>
<reference evidence="4 5" key="1">
    <citation type="submission" date="2017-11" db="EMBL/GenBank/DDBJ databases">
        <title>The genome of Rhizophagus clarus HR1 reveals common genetic basis of auxotrophy among arbuscular mycorrhizal fungi.</title>
        <authorList>
            <person name="Kobayashi Y."/>
        </authorList>
    </citation>
    <scope>NUCLEOTIDE SEQUENCE [LARGE SCALE GENOMIC DNA]</scope>
    <source>
        <strain evidence="4 5">HR1</strain>
    </source>
</reference>
<dbReference type="AlphaFoldDB" id="A0A2Z6QIT7"/>
<dbReference type="PANTHER" id="PTHR44329">
    <property type="entry name" value="SERINE/THREONINE-PROTEIN KINASE TNNI3K-RELATED"/>
    <property type="match status" value="1"/>
</dbReference>
<dbReference type="SUPFAM" id="SSF56112">
    <property type="entry name" value="Protein kinase-like (PK-like)"/>
    <property type="match status" value="1"/>
</dbReference>
<dbReference type="Gene3D" id="1.10.510.10">
    <property type="entry name" value="Transferase(Phosphotransferase) domain 1"/>
    <property type="match status" value="1"/>
</dbReference>
<dbReference type="PANTHER" id="PTHR44329:SF298">
    <property type="entry name" value="MIXED LINEAGE KINASE DOMAIN-LIKE PROTEIN"/>
    <property type="match status" value="1"/>
</dbReference>
<dbReference type="Proteomes" id="UP000247702">
    <property type="component" value="Unassembled WGS sequence"/>
</dbReference>
<evidence type="ECO:0000259" key="3">
    <source>
        <dbReference type="PROSITE" id="PS50011"/>
    </source>
</evidence>
<dbReference type="InterPro" id="IPR001245">
    <property type="entry name" value="Ser-Thr/Tyr_kinase_cat_dom"/>
</dbReference>
<dbReference type="GO" id="GO:0004672">
    <property type="term" value="F:protein kinase activity"/>
    <property type="evidence" value="ECO:0007669"/>
    <property type="project" value="InterPro"/>
</dbReference>
<dbReference type="PROSITE" id="PS50011">
    <property type="entry name" value="PROTEIN_KINASE_DOM"/>
    <property type="match status" value="1"/>
</dbReference>
<keyword evidence="1" id="KW-0547">Nucleotide-binding</keyword>
<protein>
    <recommendedName>
        <fullName evidence="3">Protein kinase domain-containing protein</fullName>
    </recommendedName>
</protein>
<accession>A0A2Z6QIT7</accession>
<dbReference type="EMBL" id="BEXD01000147">
    <property type="protein sequence ID" value="GBB84724.1"/>
    <property type="molecule type" value="Genomic_DNA"/>
</dbReference>
<dbReference type="Pfam" id="PF07714">
    <property type="entry name" value="PK_Tyr_Ser-Thr"/>
    <property type="match status" value="1"/>
</dbReference>
<dbReference type="GO" id="GO:0097527">
    <property type="term" value="P:necroptotic signaling pathway"/>
    <property type="evidence" value="ECO:0007669"/>
    <property type="project" value="TreeGrafter"/>
</dbReference>
<gene>
    <name evidence="4" type="ORF">RclHR1_01130019</name>
</gene>
<organism evidence="4 5">
    <name type="scientific">Rhizophagus clarus</name>
    <dbReference type="NCBI Taxonomy" id="94130"/>
    <lineage>
        <taxon>Eukaryota</taxon>
        <taxon>Fungi</taxon>
        <taxon>Fungi incertae sedis</taxon>
        <taxon>Mucoromycota</taxon>
        <taxon>Glomeromycotina</taxon>
        <taxon>Glomeromycetes</taxon>
        <taxon>Glomerales</taxon>
        <taxon>Glomeraceae</taxon>
        <taxon>Rhizophagus</taxon>
    </lineage>
</organism>
<sequence length="601" mass="70041">MASIRNKLVSEAINKAYLLIDYDNDLEGQYESAKRIINDDESLNDNEKSEAINILSKNFDGFKILDNEGKRRTCEDCHKECLATFYCENCVRNYLKKNFTKWTSENINIDTLIQKCQSETVSPDKIIEWIPYSKLQNIKYSTKGGCSEIYTADWIDGRYEEWDSKEKQLKRFGTHEVILKKLGNIESANRHWFDETRSHFTINNKYGSIVQCYGLTKDLDENYMLVVNKMKMNLKEYLQQNYNKLTWKKRIKIVDDIVFALSNIHREKAIHRDLHSGNILFDENSQIFYISDLGFCGPVDMPLDSIYGNLPYIAPEVIVGKKTTFKSDIYSIGMLMWEISSGRPPFINFDHNYDLAMKIINGMRPKIVSGTPLEYKKIMEQCWDADETKRPDISHLDNEIFEINKLYQQNDDDERLNVLNLNDTNISASSTNSLISSFSKIHIYGEMPEPRNFTKAYYSGQNDLSIPDKSKGIEDITSLKHDFKVISDKDIEVKNESKRIYSNNLDNDENFKKTKLSEDKGKQINNEIEFQYVRTNYATNVMNDDDDDTYNDPNLHSEEQDELEIVEGKNIINFGQVDNYTWAGISIGFILFRFIIDIEDY</sequence>
<comment type="caution">
    <text evidence="4">The sequence shown here is derived from an EMBL/GenBank/DDBJ whole genome shotgun (WGS) entry which is preliminary data.</text>
</comment>